<accession>A0A6A5VFH6</accession>
<gene>
    <name evidence="2" type="ORF">BU23DRAFT_569494</name>
</gene>
<name>A0A6A5VFH6_9PLEO</name>
<proteinExistence type="predicted"/>
<reference evidence="2" key="1">
    <citation type="journal article" date="2020" name="Stud. Mycol.">
        <title>101 Dothideomycetes genomes: a test case for predicting lifestyles and emergence of pathogens.</title>
        <authorList>
            <person name="Haridas S."/>
            <person name="Albert R."/>
            <person name="Binder M."/>
            <person name="Bloem J."/>
            <person name="Labutti K."/>
            <person name="Salamov A."/>
            <person name="Andreopoulos B."/>
            <person name="Baker S."/>
            <person name="Barry K."/>
            <person name="Bills G."/>
            <person name="Bluhm B."/>
            <person name="Cannon C."/>
            <person name="Castanera R."/>
            <person name="Culley D."/>
            <person name="Daum C."/>
            <person name="Ezra D."/>
            <person name="Gonzalez J."/>
            <person name="Henrissat B."/>
            <person name="Kuo A."/>
            <person name="Liang C."/>
            <person name="Lipzen A."/>
            <person name="Lutzoni F."/>
            <person name="Magnuson J."/>
            <person name="Mondo S."/>
            <person name="Nolan M."/>
            <person name="Ohm R."/>
            <person name="Pangilinan J."/>
            <person name="Park H.-J."/>
            <person name="Ramirez L."/>
            <person name="Alfaro M."/>
            <person name="Sun H."/>
            <person name="Tritt A."/>
            <person name="Yoshinaga Y."/>
            <person name="Zwiers L.-H."/>
            <person name="Turgeon B."/>
            <person name="Goodwin S."/>
            <person name="Spatafora J."/>
            <person name="Crous P."/>
            <person name="Grigoriev I."/>
        </authorList>
    </citation>
    <scope>NUCLEOTIDE SEQUENCE</scope>
    <source>
        <strain evidence="2">CBS 107.79</strain>
    </source>
</reference>
<protein>
    <submittedName>
        <fullName evidence="2">Uncharacterized protein</fullName>
    </submittedName>
</protein>
<evidence type="ECO:0000313" key="2">
    <source>
        <dbReference type="EMBL" id="KAF1972007.1"/>
    </source>
</evidence>
<evidence type="ECO:0000313" key="3">
    <source>
        <dbReference type="Proteomes" id="UP000800036"/>
    </source>
</evidence>
<feature type="region of interest" description="Disordered" evidence="1">
    <location>
        <begin position="64"/>
        <end position="99"/>
    </location>
</feature>
<keyword evidence="3" id="KW-1185">Reference proteome</keyword>
<evidence type="ECO:0000256" key="1">
    <source>
        <dbReference type="SAM" id="MobiDB-lite"/>
    </source>
</evidence>
<dbReference type="AlphaFoldDB" id="A0A6A5VFH6"/>
<dbReference type="Proteomes" id="UP000800036">
    <property type="component" value="Unassembled WGS sequence"/>
</dbReference>
<feature type="region of interest" description="Disordered" evidence="1">
    <location>
        <begin position="127"/>
        <end position="161"/>
    </location>
</feature>
<dbReference type="EMBL" id="ML976690">
    <property type="protein sequence ID" value="KAF1972007.1"/>
    <property type="molecule type" value="Genomic_DNA"/>
</dbReference>
<sequence>MLSGNLHDLQVVHRPHSVRALLHPRDMRLSASRLGNSPATVTKLRMWSVVSARTWRRESEAADFMQHARSVPPGRRKTTPTCGSRMETARTGDEIGNPISRLIGSTHHDFTAPGKRQSYPAWQTAYETSGPTSLPRKWDVCKRPRSAHPGKALDRCPQSRT</sequence>
<organism evidence="2 3">
    <name type="scientific">Bimuria novae-zelandiae CBS 107.79</name>
    <dbReference type="NCBI Taxonomy" id="1447943"/>
    <lineage>
        <taxon>Eukaryota</taxon>
        <taxon>Fungi</taxon>
        <taxon>Dikarya</taxon>
        <taxon>Ascomycota</taxon>
        <taxon>Pezizomycotina</taxon>
        <taxon>Dothideomycetes</taxon>
        <taxon>Pleosporomycetidae</taxon>
        <taxon>Pleosporales</taxon>
        <taxon>Massarineae</taxon>
        <taxon>Didymosphaeriaceae</taxon>
        <taxon>Bimuria</taxon>
    </lineage>
</organism>